<feature type="transmembrane region" description="Helical" evidence="1">
    <location>
        <begin position="91"/>
        <end position="110"/>
    </location>
</feature>
<keyword evidence="1" id="KW-0472">Membrane</keyword>
<feature type="transmembrane region" description="Helical" evidence="1">
    <location>
        <begin position="26"/>
        <end position="45"/>
    </location>
</feature>
<reference evidence="2" key="1">
    <citation type="submission" date="2020-05" db="UniProtKB">
        <authorList>
            <consortium name="EnsemblMetazoa"/>
        </authorList>
    </citation>
    <scope>IDENTIFICATION</scope>
    <source>
        <strain evidence="2">TTRI</strain>
    </source>
</reference>
<dbReference type="Proteomes" id="UP000078200">
    <property type="component" value="Unassembled WGS sequence"/>
</dbReference>
<sequence length="113" mass="13115">MSQNLRKNENLWNCVVLEGEKSFKKVWPYITAILVACDILATLKFKACFRLKFNAKMRYRKALRDIIENLNVFHRTIAASEGILFDFKTLFTQPLVFLTIVGYGFNGYIVKAN</sequence>
<dbReference type="AlphaFoldDB" id="A0A1A9UUJ0"/>
<accession>A0A1A9UUJ0</accession>
<evidence type="ECO:0000313" key="3">
    <source>
        <dbReference type="Proteomes" id="UP000078200"/>
    </source>
</evidence>
<evidence type="ECO:0000313" key="2">
    <source>
        <dbReference type="EnsemblMetazoa" id="GAUT015825-PA"/>
    </source>
</evidence>
<keyword evidence="1" id="KW-1133">Transmembrane helix</keyword>
<keyword evidence="3" id="KW-1185">Reference proteome</keyword>
<name>A0A1A9UUJ0_GLOAU</name>
<organism evidence="2 3">
    <name type="scientific">Glossina austeni</name>
    <name type="common">Savannah tsetse fly</name>
    <dbReference type="NCBI Taxonomy" id="7395"/>
    <lineage>
        <taxon>Eukaryota</taxon>
        <taxon>Metazoa</taxon>
        <taxon>Ecdysozoa</taxon>
        <taxon>Arthropoda</taxon>
        <taxon>Hexapoda</taxon>
        <taxon>Insecta</taxon>
        <taxon>Pterygota</taxon>
        <taxon>Neoptera</taxon>
        <taxon>Endopterygota</taxon>
        <taxon>Diptera</taxon>
        <taxon>Brachycera</taxon>
        <taxon>Muscomorpha</taxon>
        <taxon>Hippoboscoidea</taxon>
        <taxon>Glossinidae</taxon>
        <taxon>Glossina</taxon>
    </lineage>
</organism>
<keyword evidence="1" id="KW-0812">Transmembrane</keyword>
<evidence type="ECO:0000256" key="1">
    <source>
        <dbReference type="SAM" id="Phobius"/>
    </source>
</evidence>
<dbReference type="EnsemblMetazoa" id="GAUT015825-RA">
    <property type="protein sequence ID" value="GAUT015825-PA"/>
    <property type="gene ID" value="GAUT015825"/>
</dbReference>
<dbReference type="VEuPathDB" id="VectorBase:GAUT015825"/>
<proteinExistence type="predicted"/>
<protein>
    <submittedName>
        <fullName evidence="2">Uncharacterized protein</fullName>
    </submittedName>
</protein>